<dbReference type="InterPro" id="IPR013221">
    <property type="entry name" value="Mur_ligase_cen"/>
</dbReference>
<gene>
    <name evidence="17" type="primary">murD</name>
    <name evidence="21" type="ORF">IAC55_01570</name>
</gene>
<dbReference type="Gene3D" id="3.40.1190.10">
    <property type="entry name" value="Mur-like, catalytic domain"/>
    <property type="match status" value="1"/>
</dbReference>
<evidence type="ECO:0000256" key="6">
    <source>
        <dbReference type="ARBA" id="ARBA00015655"/>
    </source>
</evidence>
<evidence type="ECO:0000256" key="12">
    <source>
        <dbReference type="ARBA" id="ARBA00022984"/>
    </source>
</evidence>
<evidence type="ECO:0000256" key="2">
    <source>
        <dbReference type="ARBA" id="ARBA00004496"/>
    </source>
</evidence>
<comment type="similarity">
    <text evidence="4 17">Belongs to the MurCDEF family.</text>
</comment>
<evidence type="ECO:0000256" key="4">
    <source>
        <dbReference type="ARBA" id="ARBA00010416"/>
    </source>
</evidence>
<dbReference type="GO" id="GO:0008360">
    <property type="term" value="P:regulation of cell shape"/>
    <property type="evidence" value="ECO:0007669"/>
    <property type="project" value="UniProtKB-KW"/>
</dbReference>
<feature type="domain" description="Mur ligase central" evidence="20">
    <location>
        <begin position="112"/>
        <end position="289"/>
    </location>
</feature>
<evidence type="ECO:0000256" key="3">
    <source>
        <dbReference type="ARBA" id="ARBA00004752"/>
    </source>
</evidence>
<comment type="subcellular location">
    <subcellularLocation>
        <location evidence="2 17 18">Cytoplasm</location>
    </subcellularLocation>
</comment>
<keyword evidence="10 17" id="KW-0067">ATP-binding</keyword>
<proteinExistence type="inferred from homology"/>
<keyword evidence="12 17" id="KW-0573">Peptidoglycan synthesis</keyword>
<dbReference type="Pfam" id="PF08245">
    <property type="entry name" value="Mur_ligase_M"/>
    <property type="match status" value="1"/>
</dbReference>
<keyword evidence="17 18" id="KW-0131">Cell cycle</keyword>
<evidence type="ECO:0000256" key="5">
    <source>
        <dbReference type="ARBA" id="ARBA00012212"/>
    </source>
</evidence>
<evidence type="ECO:0000256" key="1">
    <source>
        <dbReference type="ARBA" id="ARBA00002734"/>
    </source>
</evidence>
<reference evidence="21" key="2">
    <citation type="journal article" date="2021" name="PeerJ">
        <title>Extensive microbial diversity within the chicken gut microbiome revealed by metagenomics and culture.</title>
        <authorList>
            <person name="Gilroy R."/>
            <person name="Ravi A."/>
            <person name="Getino M."/>
            <person name="Pursley I."/>
            <person name="Horton D.L."/>
            <person name="Alikhan N.F."/>
            <person name="Baker D."/>
            <person name="Gharbi K."/>
            <person name="Hall N."/>
            <person name="Watson M."/>
            <person name="Adriaenssens E.M."/>
            <person name="Foster-Nyarko E."/>
            <person name="Jarju S."/>
            <person name="Secka A."/>
            <person name="Antonio M."/>
            <person name="Oren A."/>
            <person name="Chaudhuri R.R."/>
            <person name="La Ragione R."/>
            <person name="Hildebrand F."/>
            <person name="Pallen M.J."/>
        </authorList>
    </citation>
    <scope>NUCLEOTIDE SEQUENCE</scope>
    <source>
        <strain evidence="21">F6-4510</strain>
    </source>
</reference>
<comment type="catalytic activity">
    <reaction evidence="16 17 18">
        <text>UDP-N-acetyl-alpha-D-muramoyl-L-alanine + D-glutamate + ATP = UDP-N-acetyl-alpha-D-muramoyl-L-alanyl-D-glutamate + ADP + phosphate + H(+)</text>
        <dbReference type="Rhea" id="RHEA:16429"/>
        <dbReference type="ChEBI" id="CHEBI:15378"/>
        <dbReference type="ChEBI" id="CHEBI:29986"/>
        <dbReference type="ChEBI" id="CHEBI:30616"/>
        <dbReference type="ChEBI" id="CHEBI:43474"/>
        <dbReference type="ChEBI" id="CHEBI:83898"/>
        <dbReference type="ChEBI" id="CHEBI:83900"/>
        <dbReference type="ChEBI" id="CHEBI:456216"/>
        <dbReference type="EC" id="6.3.2.9"/>
    </reaction>
</comment>
<evidence type="ECO:0000313" key="22">
    <source>
        <dbReference type="Proteomes" id="UP000823611"/>
    </source>
</evidence>
<evidence type="ECO:0000259" key="20">
    <source>
        <dbReference type="Pfam" id="PF08245"/>
    </source>
</evidence>
<dbReference type="Pfam" id="PF21799">
    <property type="entry name" value="MurD-like_N"/>
    <property type="match status" value="1"/>
</dbReference>
<dbReference type="GO" id="GO:0005524">
    <property type="term" value="F:ATP binding"/>
    <property type="evidence" value="ECO:0007669"/>
    <property type="project" value="UniProtKB-UniRule"/>
</dbReference>
<evidence type="ECO:0000256" key="9">
    <source>
        <dbReference type="ARBA" id="ARBA00022741"/>
    </source>
</evidence>
<dbReference type="InterPro" id="IPR004101">
    <property type="entry name" value="Mur_ligase_C"/>
</dbReference>
<name>A0A9D9DWY0_9FIRM</name>
<keyword evidence="7 17" id="KW-0963">Cytoplasm</keyword>
<dbReference type="GO" id="GO:0009252">
    <property type="term" value="P:peptidoglycan biosynthetic process"/>
    <property type="evidence" value="ECO:0007669"/>
    <property type="project" value="UniProtKB-UniRule"/>
</dbReference>
<dbReference type="NCBIfam" id="TIGR01087">
    <property type="entry name" value="murD"/>
    <property type="match status" value="1"/>
</dbReference>
<dbReference type="HAMAP" id="MF_00639">
    <property type="entry name" value="MurD"/>
    <property type="match status" value="1"/>
</dbReference>
<keyword evidence="9 17" id="KW-0547">Nucleotide-binding</keyword>
<dbReference type="InterPro" id="IPR005762">
    <property type="entry name" value="MurD"/>
</dbReference>
<protein>
    <recommendedName>
        <fullName evidence="6 17">UDP-N-acetylmuramoylalanine--D-glutamate ligase</fullName>
        <ecNumber evidence="5 17">6.3.2.9</ecNumber>
    </recommendedName>
    <alternativeName>
        <fullName evidence="15 17">D-glutamic acid-adding enzyme</fullName>
    </alternativeName>
    <alternativeName>
        <fullName evidence="14 17">UDP-N-acetylmuramoyl-L-alanyl-D-glutamate synthetase</fullName>
    </alternativeName>
</protein>
<keyword evidence="8 17" id="KW-0436">Ligase</keyword>
<dbReference type="EC" id="6.3.2.9" evidence="5 17"/>
<comment type="function">
    <text evidence="1 17 18">Cell wall formation. Catalyzes the addition of glutamate to the nucleotide precursor UDP-N-acetylmuramoyl-L-alanine (UMA).</text>
</comment>
<dbReference type="Pfam" id="PF02875">
    <property type="entry name" value="Mur_ligase_C"/>
    <property type="match status" value="1"/>
</dbReference>
<evidence type="ECO:0000256" key="18">
    <source>
        <dbReference type="RuleBase" id="RU003664"/>
    </source>
</evidence>
<evidence type="ECO:0000256" key="8">
    <source>
        <dbReference type="ARBA" id="ARBA00022598"/>
    </source>
</evidence>
<comment type="caution">
    <text evidence="21">The sequence shown here is derived from an EMBL/GenBank/DDBJ whole genome shotgun (WGS) entry which is preliminary data.</text>
</comment>
<feature type="binding site" evidence="17">
    <location>
        <begin position="114"/>
        <end position="120"/>
    </location>
    <ligand>
        <name>ATP</name>
        <dbReference type="ChEBI" id="CHEBI:30616"/>
    </ligand>
</feature>
<comment type="pathway">
    <text evidence="3 17 18">Cell wall biogenesis; peptidoglycan biosynthesis.</text>
</comment>
<dbReference type="GO" id="GO:0051301">
    <property type="term" value="P:cell division"/>
    <property type="evidence" value="ECO:0007669"/>
    <property type="project" value="UniProtKB-KW"/>
</dbReference>
<accession>A0A9D9DWY0</accession>
<keyword evidence="17 18" id="KW-0132">Cell division</keyword>
<evidence type="ECO:0000256" key="13">
    <source>
        <dbReference type="ARBA" id="ARBA00023316"/>
    </source>
</evidence>
<organism evidence="21 22">
    <name type="scientific">Candidatus Fimicola merdigallinarum</name>
    <dbReference type="NCBI Taxonomy" id="2840819"/>
    <lineage>
        <taxon>Bacteria</taxon>
        <taxon>Bacillati</taxon>
        <taxon>Bacillota</taxon>
        <taxon>Clostridia</taxon>
        <taxon>Lachnospirales</taxon>
        <taxon>Lachnospiraceae</taxon>
        <taxon>Lachnospiraceae incertae sedis</taxon>
        <taxon>Candidatus Fimicola</taxon>
    </lineage>
</organism>
<evidence type="ECO:0000313" key="21">
    <source>
        <dbReference type="EMBL" id="MBO8433996.1"/>
    </source>
</evidence>
<dbReference type="SUPFAM" id="SSF53244">
    <property type="entry name" value="MurD-like peptide ligases, peptide-binding domain"/>
    <property type="match status" value="1"/>
</dbReference>
<dbReference type="SUPFAM" id="SSF51984">
    <property type="entry name" value="MurCD N-terminal domain"/>
    <property type="match status" value="1"/>
</dbReference>
<evidence type="ECO:0000256" key="17">
    <source>
        <dbReference type="HAMAP-Rule" id="MF_00639"/>
    </source>
</evidence>
<dbReference type="GO" id="GO:0071555">
    <property type="term" value="P:cell wall organization"/>
    <property type="evidence" value="ECO:0007669"/>
    <property type="project" value="UniProtKB-KW"/>
</dbReference>
<dbReference type="InterPro" id="IPR036565">
    <property type="entry name" value="Mur-like_cat_sf"/>
</dbReference>
<dbReference type="EMBL" id="JADIMX010000031">
    <property type="protein sequence ID" value="MBO8433996.1"/>
    <property type="molecule type" value="Genomic_DNA"/>
</dbReference>
<dbReference type="InterPro" id="IPR036615">
    <property type="entry name" value="Mur_ligase_C_dom_sf"/>
</dbReference>
<reference evidence="21" key="1">
    <citation type="submission" date="2020-10" db="EMBL/GenBank/DDBJ databases">
        <authorList>
            <person name="Gilroy R."/>
        </authorList>
    </citation>
    <scope>NUCLEOTIDE SEQUENCE</scope>
    <source>
        <strain evidence="21">F6-4510</strain>
    </source>
</reference>
<evidence type="ECO:0000259" key="19">
    <source>
        <dbReference type="Pfam" id="PF02875"/>
    </source>
</evidence>
<dbReference type="Gene3D" id="3.90.190.20">
    <property type="entry name" value="Mur ligase, C-terminal domain"/>
    <property type="match status" value="1"/>
</dbReference>
<evidence type="ECO:0000256" key="11">
    <source>
        <dbReference type="ARBA" id="ARBA00022960"/>
    </source>
</evidence>
<keyword evidence="11 17" id="KW-0133">Cell shape</keyword>
<feature type="domain" description="Mur ligase C-terminal" evidence="19">
    <location>
        <begin position="312"/>
        <end position="426"/>
    </location>
</feature>
<dbReference type="PANTHER" id="PTHR43692:SF1">
    <property type="entry name" value="UDP-N-ACETYLMURAMOYLALANINE--D-GLUTAMATE LIGASE"/>
    <property type="match status" value="1"/>
</dbReference>
<dbReference type="GO" id="GO:0008764">
    <property type="term" value="F:UDP-N-acetylmuramoylalanine-D-glutamate ligase activity"/>
    <property type="evidence" value="ECO:0007669"/>
    <property type="project" value="UniProtKB-UniRule"/>
</dbReference>
<evidence type="ECO:0000256" key="16">
    <source>
        <dbReference type="ARBA" id="ARBA00047632"/>
    </source>
</evidence>
<dbReference type="GO" id="GO:0005737">
    <property type="term" value="C:cytoplasm"/>
    <property type="evidence" value="ECO:0007669"/>
    <property type="project" value="UniProtKB-SubCell"/>
</dbReference>
<dbReference type="AlphaFoldDB" id="A0A9D9DWY0"/>
<evidence type="ECO:0000256" key="10">
    <source>
        <dbReference type="ARBA" id="ARBA00022840"/>
    </source>
</evidence>
<sequence length="451" mass="50348">MNFNGKKALVCGMARSGISASILLKNLGADVTLQDLKEKEELGDISYLEEKGINIYAGKNPDDILKDMDIMVLSPGIPTDLPFIVKAEEMGINVIGEVELSYMFTPCPVVAITGTNGKTTTTALTGEILKAYYKDTQVVGNIGIPYSEKVSELTENSRVVLEISSFQLEKIKTFSPHISAVLNITPDHLDRHKTIENYIAMKERIFENQGESDYCILNRDDEACFEMSKKTKAKVMFFSSKNVLDEGIYLENDNIILKWKGETLKVLNINELQILGTHNYENAMVATAIGFLSGVPMDTIIQILKSFKGVEHRIEFVDTVDGVDYYNDSKGTNPDASIRAVLAMRKPIVLIGGGYDKGSEYDEWVETFEGRVKHIVLIGVTAEKIKETCYRHNFKNVTICDTFDEAMECSRKIASSGDCVLLSPACASWGIFKNYEQRGDMFKEKVESFKN</sequence>
<dbReference type="Gene3D" id="3.40.50.720">
    <property type="entry name" value="NAD(P)-binding Rossmann-like Domain"/>
    <property type="match status" value="1"/>
</dbReference>
<keyword evidence="13 17" id="KW-0961">Cell wall biogenesis/degradation</keyword>
<dbReference type="Proteomes" id="UP000823611">
    <property type="component" value="Unassembled WGS sequence"/>
</dbReference>
<evidence type="ECO:0000256" key="15">
    <source>
        <dbReference type="ARBA" id="ARBA00032324"/>
    </source>
</evidence>
<evidence type="ECO:0000256" key="14">
    <source>
        <dbReference type="ARBA" id="ARBA00030398"/>
    </source>
</evidence>
<dbReference type="PANTHER" id="PTHR43692">
    <property type="entry name" value="UDP-N-ACETYLMURAMOYLALANINE--D-GLUTAMATE LIGASE"/>
    <property type="match status" value="1"/>
</dbReference>
<dbReference type="SUPFAM" id="SSF53623">
    <property type="entry name" value="MurD-like peptide ligases, catalytic domain"/>
    <property type="match status" value="1"/>
</dbReference>
<evidence type="ECO:0000256" key="7">
    <source>
        <dbReference type="ARBA" id="ARBA00022490"/>
    </source>
</evidence>